<keyword evidence="5" id="KW-0732">Signal</keyword>
<protein>
    <submittedName>
        <fullName evidence="10">TonB-dependent receptor</fullName>
    </submittedName>
</protein>
<dbReference type="Gene3D" id="2.40.170.20">
    <property type="entry name" value="TonB-dependent receptor, beta-barrel domain"/>
    <property type="match status" value="1"/>
</dbReference>
<comment type="similarity">
    <text evidence="8">Belongs to the TonB-dependent receptor family.</text>
</comment>
<dbReference type="PANTHER" id="PTHR30069:SF29">
    <property type="entry name" value="HEMOGLOBIN AND HEMOGLOBIN-HAPTOGLOBIN-BINDING PROTEIN 1-RELATED"/>
    <property type="match status" value="1"/>
</dbReference>
<dbReference type="EMBL" id="AP014564">
    <property type="protein sequence ID" value="BAV94568.1"/>
    <property type="molecule type" value="Genomic_DNA"/>
</dbReference>
<evidence type="ECO:0000313" key="10">
    <source>
        <dbReference type="EMBL" id="BAV94568.1"/>
    </source>
</evidence>
<evidence type="ECO:0000256" key="3">
    <source>
        <dbReference type="ARBA" id="ARBA00022452"/>
    </source>
</evidence>
<gene>
    <name evidence="10" type="ORF">JBKA6_0555</name>
</gene>
<keyword evidence="11" id="KW-1185">Reference proteome</keyword>
<dbReference type="InterPro" id="IPR037066">
    <property type="entry name" value="Plug_dom_sf"/>
</dbReference>
<dbReference type="PROSITE" id="PS52016">
    <property type="entry name" value="TONB_DEPENDENT_REC_3"/>
    <property type="match status" value="1"/>
</dbReference>
<evidence type="ECO:0000256" key="2">
    <source>
        <dbReference type="ARBA" id="ARBA00022448"/>
    </source>
</evidence>
<keyword evidence="2 8" id="KW-0813">Transport</keyword>
<evidence type="ECO:0000256" key="1">
    <source>
        <dbReference type="ARBA" id="ARBA00004571"/>
    </source>
</evidence>
<dbReference type="AlphaFoldDB" id="A0A1J1EAM6"/>
<dbReference type="GO" id="GO:0009279">
    <property type="term" value="C:cell outer membrane"/>
    <property type="evidence" value="ECO:0007669"/>
    <property type="project" value="UniProtKB-SubCell"/>
</dbReference>
<dbReference type="InterPro" id="IPR012910">
    <property type="entry name" value="Plug_dom"/>
</dbReference>
<dbReference type="Pfam" id="PF07715">
    <property type="entry name" value="Plug"/>
    <property type="match status" value="1"/>
</dbReference>
<dbReference type="SUPFAM" id="SSF56935">
    <property type="entry name" value="Porins"/>
    <property type="match status" value="1"/>
</dbReference>
<feature type="domain" description="TonB-dependent receptor plug" evidence="9">
    <location>
        <begin position="34"/>
        <end position="135"/>
    </location>
</feature>
<keyword evidence="7 8" id="KW-0998">Cell outer membrane</keyword>
<dbReference type="Proteomes" id="UP000243197">
    <property type="component" value="Chromosome"/>
</dbReference>
<comment type="subcellular location">
    <subcellularLocation>
        <location evidence="1 8">Cell outer membrane</location>
        <topology evidence="1 8">Multi-pass membrane protein</topology>
    </subcellularLocation>
</comment>
<evidence type="ECO:0000256" key="7">
    <source>
        <dbReference type="ARBA" id="ARBA00023237"/>
    </source>
</evidence>
<dbReference type="PANTHER" id="PTHR30069">
    <property type="entry name" value="TONB-DEPENDENT OUTER MEMBRANE RECEPTOR"/>
    <property type="match status" value="1"/>
</dbReference>
<sequence length="607" mass="69669">MYLSLSAMAQKVKELKEVVVTDTQFRVPLKISGNSVVLISEEDIEKQQGKSISQLINQVSGIEINGTHGNLGNNLAYYIRGGRTKDVLILINGKPLTDPSGISFTYDLRNVDLSQVQQIEIVKSGASALYGSNAATVIDIKLKKYSKDLSLSTNHRYSSHNTFDNNIQLYLNSENINTSMFLSNTYSDGFSSAKTNNSDEKFDNDGFHRQNATVNFMGSPYENIFTEVEASYTKYKHDYDFGSFSDGEQNGVSKQKNISIKGVYEPAEDLSVSLYYLLNDIKREDFTSLDKRNSFYRGMSHNMKLYFKYTISERLKILIGSDYNRFSMDNLSFGNTDKGKYDVLDAYFSTLSNWNGLNFHLGARLNNHSNYGMNFVYNTSLSYLFGITDNTDLVIKTNLSNSFNAPSLYQLFSKYGYKELKPEQIYNIEGGISLYSFNRFNLDILYFHRQENNAIIYDRMRYANIDDKRTVHGSELNLKYDINYMLSILGDVSLLWTDKEELFYKIPKQKYGVGVNIIPFENSNLNLQYRYTSKREENVYDMKEKKSIVKTLKPFGLLDLHANYKFLEDKNLTLSLFIYNLLDKDFMTMYGYNTSGISFSIGVNYVI</sequence>
<dbReference type="GO" id="GO:0015344">
    <property type="term" value="F:siderophore uptake transmembrane transporter activity"/>
    <property type="evidence" value="ECO:0007669"/>
    <property type="project" value="TreeGrafter"/>
</dbReference>
<evidence type="ECO:0000256" key="6">
    <source>
        <dbReference type="ARBA" id="ARBA00023136"/>
    </source>
</evidence>
<keyword evidence="6 8" id="KW-0472">Membrane</keyword>
<organism evidence="10 11">
    <name type="scientific">Ichthyobacterium seriolicida</name>
    <dbReference type="NCBI Taxonomy" id="242600"/>
    <lineage>
        <taxon>Bacteria</taxon>
        <taxon>Pseudomonadati</taxon>
        <taxon>Bacteroidota</taxon>
        <taxon>Flavobacteriia</taxon>
        <taxon>Flavobacteriales</taxon>
        <taxon>Ichthyobacteriaceae</taxon>
        <taxon>Ichthyobacterium</taxon>
    </lineage>
</organism>
<dbReference type="KEGG" id="ise:JBKA6_0555"/>
<keyword evidence="10" id="KW-0675">Receptor</keyword>
<reference evidence="10 11" key="1">
    <citation type="submission" date="2014-03" db="EMBL/GenBank/DDBJ databases">
        <title>complete genome sequence of Flavobacteriaceae bacterium JBKA-6.</title>
        <authorList>
            <person name="Takano T."/>
            <person name="Nakamura Y."/>
            <person name="Takuma S."/>
            <person name="Yasuike M."/>
            <person name="Matsuyama T."/>
            <person name="Sakai T."/>
            <person name="Fujiwara A."/>
            <person name="Kimoto K."/>
            <person name="Fukuda Y."/>
            <person name="Kondo H."/>
            <person name="Hirono I."/>
            <person name="Nakayasu C."/>
        </authorList>
    </citation>
    <scope>NUCLEOTIDE SEQUENCE [LARGE SCALE GENOMIC DNA]</scope>
    <source>
        <strain evidence="10 11">JBKA-6</strain>
    </source>
</reference>
<keyword evidence="3 8" id="KW-1134">Transmembrane beta strand</keyword>
<keyword evidence="4 8" id="KW-0812">Transmembrane</keyword>
<dbReference type="InterPro" id="IPR039426">
    <property type="entry name" value="TonB-dep_rcpt-like"/>
</dbReference>
<evidence type="ECO:0000256" key="4">
    <source>
        <dbReference type="ARBA" id="ARBA00022692"/>
    </source>
</evidence>
<dbReference type="Gene3D" id="2.170.130.10">
    <property type="entry name" value="TonB-dependent receptor, plug domain"/>
    <property type="match status" value="1"/>
</dbReference>
<dbReference type="GO" id="GO:0044718">
    <property type="term" value="P:siderophore transmembrane transport"/>
    <property type="evidence" value="ECO:0007669"/>
    <property type="project" value="TreeGrafter"/>
</dbReference>
<evidence type="ECO:0000259" key="9">
    <source>
        <dbReference type="Pfam" id="PF07715"/>
    </source>
</evidence>
<evidence type="ECO:0000313" key="11">
    <source>
        <dbReference type="Proteomes" id="UP000243197"/>
    </source>
</evidence>
<evidence type="ECO:0000256" key="5">
    <source>
        <dbReference type="ARBA" id="ARBA00022729"/>
    </source>
</evidence>
<dbReference type="InterPro" id="IPR036942">
    <property type="entry name" value="Beta-barrel_TonB_sf"/>
</dbReference>
<proteinExistence type="inferred from homology"/>
<name>A0A1J1EAM6_9FLAO</name>
<accession>A0A1J1EAM6</accession>
<evidence type="ECO:0000256" key="8">
    <source>
        <dbReference type="PROSITE-ProRule" id="PRU01360"/>
    </source>
</evidence>